<sequence>MNQWSGNTLAREKADVKAVTGSMSFTIPMHTSPGRSQFGPSLSLTYDSRAGSGPFGQGWQLSVDSISRKTTKRIPLYDDGFDNTKVCVISSATEDLVPNTTNRSGAAAVDERLVESFLVRRYRLRTESATPPMSIEKWTSVDDRSDVHWRTISSDSTTTVFGRTNNSRILDHEIPNNSRRIFSWLICETYDTKGNHIVFTYKFEDASGVALDIACKQFRDEAVRGRQRYLKSIKYGNRKPNRDLVTWLLLENEQNNWMFKVVFDYGEYSISSPTTQEATVSGFEVRTYRLCRWVLRFHHLPERLGGRQDCLVSSTAFEYDESPGGSLLKSCTPWGHVPTGVSDYTSQSRPPMEFEYSTIPELSTLQAIQVDTADLMGLPGVTSRQTQWLDLDGEGTPGLLIQLEGGGWYYQRNESPVATGALSGTAFGPAKQLGAMPSAAQGKLGANCFFEDVDGNGRLDFICVGTTENTCGYYERVEDDGWTNFVLFPSVPSIDILGSLSTTKRIDLTVAGHADILQLAGKVNDDLVWFPSLAGNGFGPERRTQRDRNGPRCLVGNEGQSGVYVADVSGDSLAGVVQVRNGDICYWPNMGHGKFGNKDQFSHNRVRMADVDGSGFTAFLYLPPAGGVVSEGHFISAFPAMDYLSSVEAFDLLGQGTACLCWTSAHAAAESGPAGSMSYINFMGGQKPQLLTKYSNRLEGEMTISYTPSTKFYLQDEPRGKPWKTRLPLPVQCVERKTTRDTIAQVSFTSRYAYHDGYYDGVEREFRGFGLVEQWDAEDIRFSTATGTRSAFLQPPVRTKSWFHTGAFLENENAALPNHAFPVESRELLPASKIPTTTVDGEGLREAYRALKGMPIRHEVFGDDGSANAALPYQVTEQNYEVGNTTKSAVVNYGHTNSLLFDPRDISKQEAVIITCSEFDYTNAIDTEDDCFCTPAPSESRVYRIGGVGKGSKRFDFETLTTDNYAFFRDATDVSSDEWEEMTTSGNVAKTKALLFRSRTYYSRADQQGRLPKGRLEKYSTGDQSYELVVTSNQLSENLVRGTEKLIPVSELRETMQKTGGYEDLDSNNQWWIPSSRTLFMGPTVTEGSHELQAARRNFYIPVREINPFGNASHHQYDEYNLLIVRITDCLQDVVAFENNYAALQPTMIEDCNGNRKCSTFDASGLLVGIAVMGKATGPIEGNSLDSFILVLTDDQLEHFLEDLSGAFTKELLGDAGSGKICDYGRYKHKKSKDSTILPIFEAEITRDVHANSQHPETTQIAVKITYLSGSGEPIQEATLDVHGAGESTQWRFTGWVIKDNKGYPVKQFHPFYAPSHDFRFQFEENLKSIAPAVTFLRDPLNRVIGTLHPDYTWDKVQYTPWSQIVFYTGDTVLIDDPAKDEDVDAYFRALDPASYLPTWYSQRQTRWDKDAARKSETYSDTPSLVHLDPLARTIVAITADNSPIKQTERFEFDVWGNRTSTRDSQDRLENPDGPQLMITKTVYGEAQPDAVLQNLRGRVHQIFDQSGVSTNQKFDFKGNCTQSTTQFAVEYKQVLDWSSAAAVPPALEGVTYTQSVQFDAINREFKATAPHGSITLRNYHVNDSPEELKTYISRMSYTANSLPSVVEYGNGAITHYNYDRHTLNLANRRTWRQDDGTVLEALTNSYGCVERITHTVDSAQQDVYFRNNKIQPSRDFTYNALGQLTEARGREQFDGGHGGGRGLTPYSSSSSQQQGVPGDGNQLCEYTETYTYDEAGNILTMRHAASDDAAVSGWTRTYHYEEPSLLESAASVRSNRLSKTTHGCMTSMLGYSQMARDFLDRLRSTAKQVVRNWGTPESTWYVYDFFGKRVRKITEPATPEPTGSESSTAAAMLKDTWYLLSCEIFRRYTGDGTTVKLEKITSQVTDAADHVPIVLIEFHSTLNMHLNLELDDQGGVSSYEEYSPFNATTYRACSGEIEAPSAYQFASYRQDLETGLYHCGLRYYAPWLGRWTSPDPLGDVDGPNLFVYVNNDSVNFDDHGGSMMRGKQGKEEEEKPQTNLATTTTATTTVATATASTTSATLSQSGGATSTASSSAGVSGWGAILRTSSSPQTEPTVTLYRGSDTERAQKFITAKNNKDVLKNLTPAGGGDFHQRSATEKRGVFSPASYWTDDPRFAKTWAASKNTDDGGAVIEIQVPISFLYGTDTIEYPEPNHDFITV</sequence>
<dbReference type="InterPro" id="IPR022045">
    <property type="entry name" value="TcdB_toxin_mid/N"/>
</dbReference>
<dbReference type="Pfam" id="PF12255">
    <property type="entry name" value="TcdB_toxin_midC"/>
    <property type="match status" value="1"/>
</dbReference>
<dbReference type="InterPro" id="IPR028994">
    <property type="entry name" value="Integrin_alpha_N"/>
</dbReference>
<dbReference type="NCBIfam" id="TIGR03696">
    <property type="entry name" value="Rhs_assc_core"/>
    <property type="match status" value="1"/>
</dbReference>
<dbReference type="OrthoDB" id="5426877at2759"/>
<evidence type="ECO:0000259" key="6">
    <source>
        <dbReference type="Pfam" id="PF12256"/>
    </source>
</evidence>
<feature type="region of interest" description="Disordered" evidence="4">
    <location>
        <begin position="1691"/>
        <end position="1722"/>
    </location>
</feature>
<dbReference type="PRINTS" id="PR01341">
    <property type="entry name" value="SALSPVBPROT"/>
</dbReference>
<dbReference type="InterPro" id="IPR050708">
    <property type="entry name" value="T6SS_VgrG/RHS"/>
</dbReference>
<reference evidence="7 8" key="1">
    <citation type="submission" date="2019-09" db="EMBL/GenBank/DDBJ databases">
        <title>Draft genome of the ectomycorrhizal ascomycete Sphaerosporella brunnea.</title>
        <authorList>
            <consortium name="DOE Joint Genome Institute"/>
            <person name="Benucci G.M."/>
            <person name="Marozzi G."/>
            <person name="Antonielli L."/>
            <person name="Sanchez S."/>
            <person name="Marco P."/>
            <person name="Wang X."/>
            <person name="Falini L.B."/>
            <person name="Barry K."/>
            <person name="Haridas S."/>
            <person name="Lipzen A."/>
            <person name="Labutti K."/>
            <person name="Grigoriev I.V."/>
            <person name="Murat C."/>
            <person name="Martin F."/>
            <person name="Albertini E."/>
            <person name="Donnini D."/>
            <person name="Bonito G."/>
        </authorList>
    </citation>
    <scope>NUCLEOTIDE SEQUENCE [LARGE SCALE GENOMIC DNA]</scope>
    <source>
        <strain evidence="7 8">Sb_GMNB300</strain>
    </source>
</reference>
<keyword evidence="2" id="KW-0964">Secreted</keyword>
<dbReference type="GO" id="GO:0005576">
    <property type="term" value="C:extracellular region"/>
    <property type="evidence" value="ECO:0007669"/>
    <property type="project" value="UniProtKB-SubCell"/>
</dbReference>
<evidence type="ECO:0000256" key="1">
    <source>
        <dbReference type="ARBA" id="ARBA00004613"/>
    </source>
</evidence>
<feature type="domain" description="Insecticide toxin TcdB middle/N-terminal" evidence="6">
    <location>
        <begin position="647"/>
        <end position="806"/>
    </location>
</feature>
<keyword evidence="3" id="KW-0843">Virulence</keyword>
<dbReference type="Pfam" id="PF03534">
    <property type="entry name" value="SpvB"/>
    <property type="match status" value="1"/>
</dbReference>
<dbReference type="Pfam" id="PF12256">
    <property type="entry name" value="TcdB_toxin_midN"/>
    <property type="match status" value="1"/>
</dbReference>
<proteinExistence type="predicted"/>
<dbReference type="PANTHER" id="PTHR32305">
    <property type="match status" value="1"/>
</dbReference>
<dbReference type="PANTHER" id="PTHR32305:SF15">
    <property type="entry name" value="PROTEIN RHSA-RELATED"/>
    <property type="match status" value="1"/>
</dbReference>
<evidence type="ECO:0000313" key="7">
    <source>
        <dbReference type="EMBL" id="KAA8892865.1"/>
    </source>
</evidence>
<evidence type="ECO:0000256" key="2">
    <source>
        <dbReference type="ARBA" id="ARBA00022525"/>
    </source>
</evidence>
<evidence type="ECO:0000256" key="3">
    <source>
        <dbReference type="ARBA" id="ARBA00023026"/>
    </source>
</evidence>
<dbReference type="InParanoid" id="A0A5J5EBI2"/>
<dbReference type="InterPro" id="IPR003284">
    <property type="entry name" value="Sal_SpvB"/>
</dbReference>
<dbReference type="InterPro" id="IPR022385">
    <property type="entry name" value="Rhs_assc_core"/>
</dbReference>
<dbReference type="Proteomes" id="UP000326924">
    <property type="component" value="Unassembled WGS sequence"/>
</dbReference>
<evidence type="ECO:0000256" key="4">
    <source>
        <dbReference type="SAM" id="MobiDB-lite"/>
    </source>
</evidence>
<dbReference type="InterPro" id="IPR022044">
    <property type="entry name" value="TcdB_toxin_mid/C"/>
</dbReference>
<dbReference type="SUPFAM" id="SSF69318">
    <property type="entry name" value="Integrin alpha N-terminal domain"/>
    <property type="match status" value="1"/>
</dbReference>
<organism evidence="7 8">
    <name type="scientific">Sphaerosporella brunnea</name>
    <dbReference type="NCBI Taxonomy" id="1250544"/>
    <lineage>
        <taxon>Eukaryota</taxon>
        <taxon>Fungi</taxon>
        <taxon>Dikarya</taxon>
        <taxon>Ascomycota</taxon>
        <taxon>Pezizomycotina</taxon>
        <taxon>Pezizomycetes</taxon>
        <taxon>Pezizales</taxon>
        <taxon>Pyronemataceae</taxon>
        <taxon>Sphaerosporella</taxon>
    </lineage>
</organism>
<accession>A0A5J5EBI2</accession>
<protein>
    <submittedName>
        <fullName evidence="7">Virulence plasmid 65kDa B protein-domain-containing protein</fullName>
    </submittedName>
</protein>
<dbReference type="EMBL" id="VXIS01000563">
    <property type="protein sequence ID" value="KAA8892865.1"/>
    <property type="molecule type" value="Genomic_DNA"/>
</dbReference>
<name>A0A5J5EBI2_9PEZI</name>
<feature type="region of interest" description="Disordered" evidence="4">
    <location>
        <begin position="1999"/>
        <end position="2058"/>
    </location>
</feature>
<dbReference type="GO" id="GO:0005737">
    <property type="term" value="C:cytoplasm"/>
    <property type="evidence" value="ECO:0007669"/>
    <property type="project" value="InterPro"/>
</dbReference>
<comment type="subcellular location">
    <subcellularLocation>
        <location evidence="1">Secreted</location>
    </subcellularLocation>
</comment>
<evidence type="ECO:0000259" key="5">
    <source>
        <dbReference type="Pfam" id="PF12255"/>
    </source>
</evidence>
<comment type="caution">
    <text evidence="7">The sequence shown here is derived from an EMBL/GenBank/DDBJ whole genome shotgun (WGS) entry which is preliminary data.</text>
</comment>
<evidence type="ECO:0000313" key="8">
    <source>
        <dbReference type="Proteomes" id="UP000326924"/>
    </source>
</evidence>
<keyword evidence="8" id="KW-1185">Reference proteome</keyword>
<gene>
    <name evidence="7" type="ORF">FN846DRAFT_901467</name>
</gene>
<feature type="domain" description="Insecticide toxin TcdB middle/C-terminal" evidence="5">
    <location>
        <begin position="847"/>
        <end position="885"/>
    </location>
</feature>
<dbReference type="Gene3D" id="2.180.10.10">
    <property type="entry name" value="RHS repeat-associated core"/>
    <property type="match status" value="1"/>
</dbReference>
<feature type="compositionally biased region" description="Low complexity" evidence="4">
    <location>
        <begin position="2022"/>
        <end position="2058"/>
    </location>
</feature>